<keyword evidence="1" id="KW-1133">Transmembrane helix</keyword>
<feature type="transmembrane region" description="Helical" evidence="1">
    <location>
        <begin position="69"/>
        <end position="91"/>
    </location>
</feature>
<keyword evidence="1" id="KW-0472">Membrane</keyword>
<name>A0A1F6EDJ1_9BACT</name>
<feature type="transmembrane region" description="Helical" evidence="1">
    <location>
        <begin position="40"/>
        <end position="63"/>
    </location>
</feature>
<gene>
    <name evidence="2" type="ORF">A3A35_01930</name>
</gene>
<sequence>MTREEIAGLIYWEKIIWLIGLINPLFMLPQLWQIWKTRIVVGLSLPTLGILILIQGGFAAHGFFIRDPIIMWSNSGATAMSVAVVFSIIYLRYLSE</sequence>
<feature type="transmembrane region" description="Helical" evidence="1">
    <location>
        <begin position="6"/>
        <end position="28"/>
    </location>
</feature>
<comment type="caution">
    <text evidence="2">The sequence shown here is derived from an EMBL/GenBank/DDBJ whole genome shotgun (WGS) entry which is preliminary data.</text>
</comment>
<dbReference type="STRING" id="1798508.A3A35_01930"/>
<dbReference type="Proteomes" id="UP000179115">
    <property type="component" value="Unassembled WGS sequence"/>
</dbReference>
<evidence type="ECO:0000313" key="2">
    <source>
        <dbReference type="EMBL" id="OGG71739.1"/>
    </source>
</evidence>
<dbReference type="EMBL" id="MFLV01000010">
    <property type="protein sequence ID" value="OGG71739.1"/>
    <property type="molecule type" value="Genomic_DNA"/>
</dbReference>
<dbReference type="Gene3D" id="1.20.1280.290">
    <property type="match status" value="1"/>
</dbReference>
<proteinExistence type="predicted"/>
<dbReference type="AlphaFoldDB" id="A0A1F6EDJ1"/>
<accession>A0A1F6EDJ1</accession>
<reference evidence="2 3" key="1">
    <citation type="journal article" date="2016" name="Nat. Commun.">
        <title>Thousands of microbial genomes shed light on interconnected biogeochemical processes in an aquifer system.</title>
        <authorList>
            <person name="Anantharaman K."/>
            <person name="Brown C.T."/>
            <person name="Hug L.A."/>
            <person name="Sharon I."/>
            <person name="Castelle C.J."/>
            <person name="Probst A.J."/>
            <person name="Thomas B.C."/>
            <person name="Singh A."/>
            <person name="Wilkins M.J."/>
            <person name="Karaoz U."/>
            <person name="Brodie E.L."/>
            <person name="Williams K.H."/>
            <person name="Hubbard S.S."/>
            <person name="Banfield J.F."/>
        </authorList>
    </citation>
    <scope>NUCLEOTIDE SEQUENCE [LARGE SCALE GENOMIC DNA]</scope>
</reference>
<evidence type="ECO:0000256" key="1">
    <source>
        <dbReference type="SAM" id="Phobius"/>
    </source>
</evidence>
<organism evidence="2 3">
    <name type="scientific">Candidatus Kaiserbacteria bacterium RIFCSPLOWO2_01_FULL_51_21</name>
    <dbReference type="NCBI Taxonomy" id="1798508"/>
    <lineage>
        <taxon>Bacteria</taxon>
        <taxon>Candidatus Kaiseribacteriota</taxon>
    </lineage>
</organism>
<keyword evidence="1" id="KW-0812">Transmembrane</keyword>
<protein>
    <submittedName>
        <fullName evidence="2">Uncharacterized protein</fullName>
    </submittedName>
</protein>
<evidence type="ECO:0000313" key="3">
    <source>
        <dbReference type="Proteomes" id="UP000179115"/>
    </source>
</evidence>